<dbReference type="GO" id="GO:0005886">
    <property type="term" value="C:plasma membrane"/>
    <property type="evidence" value="ECO:0007669"/>
    <property type="project" value="UniProtKB-SubCell"/>
</dbReference>
<dbReference type="STRING" id="645991.Sgly_0276"/>
<dbReference type="EMBL" id="CP002547">
    <property type="protein sequence ID" value="ADY54645.1"/>
    <property type="molecule type" value="Genomic_DNA"/>
</dbReference>
<dbReference type="Pfam" id="PF02687">
    <property type="entry name" value="FtsX"/>
    <property type="match status" value="1"/>
</dbReference>
<keyword evidence="6 10" id="KW-0812">Transmembrane</keyword>
<comment type="subcellular location">
    <subcellularLocation>
        <location evidence="1">Cell membrane</location>
        <topology evidence="1">Multi-pass membrane protein</topology>
    </subcellularLocation>
</comment>
<dbReference type="PANTHER" id="PTHR43738">
    <property type="entry name" value="ABC TRANSPORTER, MEMBRANE PROTEIN"/>
    <property type="match status" value="1"/>
</dbReference>
<protein>
    <recommendedName>
        <fullName evidence="4">Putative hemin transport system permease protein HrtB</fullName>
    </recommendedName>
</protein>
<evidence type="ECO:0000313" key="12">
    <source>
        <dbReference type="EMBL" id="ADY54645.1"/>
    </source>
</evidence>
<evidence type="ECO:0000256" key="6">
    <source>
        <dbReference type="ARBA" id="ARBA00022692"/>
    </source>
</evidence>
<dbReference type="AlphaFoldDB" id="F0SWV5"/>
<evidence type="ECO:0000256" key="5">
    <source>
        <dbReference type="ARBA" id="ARBA00022475"/>
    </source>
</evidence>
<evidence type="ECO:0000256" key="9">
    <source>
        <dbReference type="ARBA" id="ARBA00024973"/>
    </source>
</evidence>
<accession>F0SWV5</accession>
<feature type="transmembrane region" description="Helical" evidence="10">
    <location>
        <begin position="309"/>
        <end position="340"/>
    </location>
</feature>
<feature type="transmembrane region" description="Helical" evidence="10">
    <location>
        <begin position="360"/>
        <end position="382"/>
    </location>
</feature>
<evidence type="ECO:0000256" key="8">
    <source>
        <dbReference type="ARBA" id="ARBA00023136"/>
    </source>
</evidence>
<dbReference type="HOGENOM" id="CLU_035316_0_0_9"/>
<sequence length="393" mass="42651">MLLRIAWRDLLQKPLQYTLTVIVAAAAIGLSLAVILIAASVRQGMVNAALPFDMIVGAKGSPTQLIFNTIFLQDAPVGNISNAIHERLVKDERTAKVIPFAFGDNYGGHRIVGTTGDIFQLRPSLQEKPIFALQEGRLFAEEHEVVVGAVAAGKLRLQIGDSFKASHGLTAALEHSEHDEDYVVVGILEKMNRPYDDGIFTPIESVWEMHGNKNRDVTALMVTPKDYAGLMQMYQEINSGQEAQAAFPGAVMADIFDMLGQSEDILTVVSYLVLAMSLLTIVISLYWSVLNRARENAILRAIGAARRDILQVVVLESALLVLTSLVSGLIFGHLLAYGVAAYLQSVMSLYAPVGFLPQELLILAVVALLGITASLLPAMNAYKTDVAKNLLPQ</sequence>
<comment type="subunit">
    <text evidence="3">The complex is composed of two ATP-binding proteins (HrtA), two transmembrane proteins (HrtB) and a solute-binding protein.</text>
</comment>
<keyword evidence="5" id="KW-1003">Cell membrane</keyword>
<name>F0SWV5_SYNGF</name>
<keyword evidence="8 10" id="KW-0472">Membrane</keyword>
<dbReference type="KEGG" id="sgy:Sgly_0276"/>
<reference evidence="12 13" key="1">
    <citation type="journal article" date="2011" name="Stand. Genomic Sci.">
        <title>Complete genome sequence of Syntrophobotulus glycolicus type strain (FlGlyR).</title>
        <authorList>
            <person name="Han C."/>
            <person name="Mwirichia R."/>
            <person name="Chertkov O."/>
            <person name="Held B."/>
            <person name="Lapidus A."/>
            <person name="Nolan M."/>
            <person name="Lucas S."/>
            <person name="Hammon N."/>
            <person name="Deshpande S."/>
            <person name="Cheng J.F."/>
            <person name="Tapia R."/>
            <person name="Goodwin L."/>
            <person name="Pitluck S."/>
            <person name="Huntemann M."/>
            <person name="Liolios K."/>
            <person name="Ivanova N."/>
            <person name="Pagani I."/>
            <person name="Mavromatis K."/>
            <person name="Ovchinikova G."/>
            <person name="Pati A."/>
            <person name="Chen A."/>
            <person name="Palaniappan K."/>
            <person name="Land M."/>
            <person name="Hauser L."/>
            <person name="Brambilla E.M."/>
            <person name="Rohde M."/>
            <person name="Spring S."/>
            <person name="Sikorski J."/>
            <person name="Goker M."/>
            <person name="Woyke T."/>
            <person name="Bristow J."/>
            <person name="Eisen J.A."/>
            <person name="Markowitz V."/>
            <person name="Hugenholtz P."/>
            <person name="Kyrpides N.C."/>
            <person name="Klenk H.P."/>
            <person name="Detter J.C."/>
        </authorList>
    </citation>
    <scope>NUCLEOTIDE SEQUENCE [LARGE SCALE GENOMIC DNA]</scope>
    <source>
        <strain evidence="13">DSM 8271 / FlGlyR</strain>
    </source>
</reference>
<comment type="function">
    <text evidence="9">Part of the ABC transporter complex hrt involved in hemin import. Responsible for the translocation of the substrate across the membrane.</text>
</comment>
<feature type="domain" description="ABC3 transporter permease C-terminal" evidence="11">
    <location>
        <begin position="268"/>
        <end position="384"/>
    </location>
</feature>
<feature type="transmembrane region" description="Helical" evidence="10">
    <location>
        <begin position="21"/>
        <end position="41"/>
    </location>
</feature>
<evidence type="ECO:0000256" key="4">
    <source>
        <dbReference type="ARBA" id="ARBA00016962"/>
    </source>
</evidence>
<dbReference type="Proteomes" id="UP000007488">
    <property type="component" value="Chromosome"/>
</dbReference>
<evidence type="ECO:0000256" key="7">
    <source>
        <dbReference type="ARBA" id="ARBA00022989"/>
    </source>
</evidence>
<organism evidence="12 13">
    <name type="scientific">Syntrophobotulus glycolicus (strain DSM 8271 / FlGlyR)</name>
    <dbReference type="NCBI Taxonomy" id="645991"/>
    <lineage>
        <taxon>Bacteria</taxon>
        <taxon>Bacillati</taxon>
        <taxon>Bacillota</taxon>
        <taxon>Clostridia</taxon>
        <taxon>Eubacteriales</taxon>
        <taxon>Desulfitobacteriaceae</taxon>
        <taxon>Syntrophobotulus</taxon>
    </lineage>
</organism>
<dbReference type="OrthoDB" id="9784014at2"/>
<evidence type="ECO:0000256" key="3">
    <source>
        <dbReference type="ARBA" id="ARBA00011131"/>
    </source>
</evidence>
<gene>
    <name evidence="12" type="ordered locus">Sgly_0276</name>
</gene>
<evidence type="ECO:0000259" key="11">
    <source>
        <dbReference type="Pfam" id="PF02687"/>
    </source>
</evidence>
<evidence type="ECO:0000256" key="10">
    <source>
        <dbReference type="SAM" id="Phobius"/>
    </source>
</evidence>
<dbReference type="PANTHER" id="PTHR43738:SF2">
    <property type="entry name" value="ABC TRANSPORTER PERMEASE"/>
    <property type="match status" value="1"/>
</dbReference>
<reference evidence="13" key="2">
    <citation type="submission" date="2011-02" db="EMBL/GenBank/DDBJ databases">
        <title>The complete genome of Syntrophobotulus glycolicus DSM 8271.</title>
        <authorList>
            <person name="Lucas S."/>
            <person name="Copeland A."/>
            <person name="Lapidus A."/>
            <person name="Bruce D."/>
            <person name="Goodwin L."/>
            <person name="Pitluck S."/>
            <person name="Kyrpides N."/>
            <person name="Mavromatis K."/>
            <person name="Pagani I."/>
            <person name="Ivanova N."/>
            <person name="Mikhailova N."/>
            <person name="Chertkov O."/>
            <person name="Held B."/>
            <person name="Detter J.C."/>
            <person name="Tapia R."/>
            <person name="Han C."/>
            <person name="Land M."/>
            <person name="Hauser L."/>
            <person name="Markowitz V."/>
            <person name="Cheng J.-F."/>
            <person name="Hugenholtz P."/>
            <person name="Woyke T."/>
            <person name="Wu D."/>
            <person name="Spring S."/>
            <person name="Schroeder M."/>
            <person name="Brambilla E."/>
            <person name="Klenk H.-P."/>
            <person name="Eisen J.A."/>
        </authorList>
    </citation>
    <scope>NUCLEOTIDE SEQUENCE [LARGE SCALE GENOMIC DNA]</scope>
    <source>
        <strain evidence="13">DSM 8271 / FlGlyR</strain>
    </source>
</reference>
<dbReference type="RefSeq" id="WP_013623516.1">
    <property type="nucleotide sequence ID" value="NC_015172.1"/>
</dbReference>
<proteinExistence type="inferred from homology"/>
<keyword evidence="7 10" id="KW-1133">Transmembrane helix</keyword>
<evidence type="ECO:0000256" key="1">
    <source>
        <dbReference type="ARBA" id="ARBA00004651"/>
    </source>
</evidence>
<evidence type="ECO:0000313" key="13">
    <source>
        <dbReference type="Proteomes" id="UP000007488"/>
    </source>
</evidence>
<dbReference type="eggNOG" id="COG0577">
    <property type="taxonomic scope" value="Bacteria"/>
</dbReference>
<keyword evidence="13" id="KW-1185">Reference proteome</keyword>
<comment type="similarity">
    <text evidence="2">Belongs to the ABC-4 integral membrane protein family. HrtB subfamily.</text>
</comment>
<feature type="transmembrane region" description="Helical" evidence="10">
    <location>
        <begin position="268"/>
        <end position="289"/>
    </location>
</feature>
<evidence type="ECO:0000256" key="2">
    <source>
        <dbReference type="ARBA" id="ARBA00008697"/>
    </source>
</evidence>
<dbReference type="InterPro" id="IPR051125">
    <property type="entry name" value="ABC-4/HrtB_transporter"/>
</dbReference>
<dbReference type="InterPro" id="IPR003838">
    <property type="entry name" value="ABC3_permease_C"/>
</dbReference>